<dbReference type="NCBIfam" id="TIGR00126">
    <property type="entry name" value="deoC"/>
    <property type="match status" value="1"/>
</dbReference>
<dbReference type="InterPro" id="IPR028581">
    <property type="entry name" value="DeoC_typeI"/>
</dbReference>
<organism evidence="10 11">
    <name type="scientific">Anaeramoeba flamelloides</name>
    <dbReference type="NCBI Taxonomy" id="1746091"/>
    <lineage>
        <taxon>Eukaryota</taxon>
        <taxon>Metamonada</taxon>
        <taxon>Anaeramoebidae</taxon>
        <taxon>Anaeramoeba</taxon>
    </lineage>
</organism>
<comment type="caution">
    <text evidence="10">The sequence shown here is derived from an EMBL/GenBank/DDBJ whole genome shotgun (WGS) entry which is preliminary data.</text>
</comment>
<comment type="similarity">
    <text evidence="1">Belongs to the DeoC/FbaB aldolase family. DeoC type 1 subfamily.</text>
</comment>
<evidence type="ECO:0000256" key="6">
    <source>
        <dbReference type="ARBA" id="ARBA00032755"/>
    </source>
</evidence>
<dbReference type="EMBL" id="JANTQA010000015">
    <property type="protein sequence ID" value="KAJ3448199.1"/>
    <property type="molecule type" value="Genomic_DNA"/>
</dbReference>
<keyword evidence="9" id="KW-1133">Transmembrane helix</keyword>
<dbReference type="InterPro" id="IPR002915">
    <property type="entry name" value="DeoC/FbaB/LacD_aldolase"/>
</dbReference>
<evidence type="ECO:0000256" key="3">
    <source>
        <dbReference type="ARBA" id="ARBA00022490"/>
    </source>
</evidence>
<proteinExistence type="inferred from homology"/>
<dbReference type="EC" id="4.1.2.4" evidence="2"/>
<evidence type="ECO:0000256" key="8">
    <source>
        <dbReference type="SAM" id="MobiDB-lite"/>
    </source>
</evidence>
<feature type="region of interest" description="Disordered" evidence="8">
    <location>
        <begin position="296"/>
        <end position="320"/>
    </location>
</feature>
<feature type="transmembrane region" description="Helical" evidence="9">
    <location>
        <begin position="1091"/>
        <end position="1110"/>
    </location>
</feature>
<evidence type="ECO:0000256" key="2">
    <source>
        <dbReference type="ARBA" id="ARBA00012515"/>
    </source>
</evidence>
<dbReference type="Proteomes" id="UP001146793">
    <property type="component" value="Unassembled WGS sequence"/>
</dbReference>
<comment type="catalytic activity">
    <reaction evidence="7">
        <text>2-deoxy-D-ribose 5-phosphate = D-glyceraldehyde 3-phosphate + acetaldehyde</text>
        <dbReference type="Rhea" id="RHEA:12821"/>
        <dbReference type="ChEBI" id="CHEBI:15343"/>
        <dbReference type="ChEBI" id="CHEBI:59776"/>
        <dbReference type="ChEBI" id="CHEBI:62877"/>
        <dbReference type="EC" id="4.1.2.4"/>
    </reaction>
</comment>
<sequence length="1114" mass="129886">MTNIFKKSKILQEIGSTEEVNNFDDYWPERFEKDFPLPLLKNDVKQTRVTLREFFNSLLTNNSKTRNVAKFLRFATNKLEKLKKKKIKNKPALLMNYINLLTISRLICSVVFELKTIYIQCLEIKEYKWELKENFQEKEKPKKKKKKKKKNKKKKKKKKKKKGNEKDQETKEENGGMNKTKKLNKKTVFSDLVPVLIDLICNFSEVTNFDNYIVQLESIKFLIVIVSEKLFWLSSGINSISEKIENEGNVNYNGWSINILQGQKINWIDKVFLQIDKQSAFKLSRILLLNSLTKNTPPDSPNNSWNSKNESNSKKKTNTKQFSNDQLNVCSLSLLLSLMQIRPPKINLYKYVFLQQKQKQKQQQKQELNNIKKYENYFKIWVKDLNHTKSTKIIEEDNLQFDFFYQYLNEKNYIDDQILLLLYHLIHKNRNFIDFLLKEPEKTTQFILKILHTLYIFLNKSKDFKKEKCKNYSRSLYLFFSIILILTQEKKFCEIIFDAELTNVSWIKSKRVLHYPLGNFLLLIITEFINENIYMISHIKKIKICFGILGNLSISFKKLSSEVINQFFKIYHFLGQKITTLTGIESEEITGQWSVDDQSTSIKESQKKGKMRKRKEKKEKKKKKSGKSILQYEIFQGDYQLEDTLFLNWVNVESLNPPPTTLKRPDRLHKEQLSNQFDVYHSKISHELLYYTDLLVIICELFNNVLTKKISKNCKFIPLLLKYENRLLIFKHHPRVWKYISNIISVLKYFKDVLKQHITKNKKTISETQAIDWFENAAPLINYQEKGITIFDHTVYHLVFDQKTKNLIRSRINFVAKQLGLQKEEILKHFNHLNKDKLEISEPNHLERFIDHTNLHSHATSKDIKKLCDEAIDYNFYSVCVNSSRVPEAVNNLRGTDVKIASVVGFHLGATSTSAKVHETEFAINSGATEIDMVINVGKLKDLDYKYVLNDVKSIVDCGASTKVILETALLDEIEIIDASILSVLADAHFVKTSTGFSTGGAKSEDIRLMKLVVGEEREVKASGGIRNFNSASEMIQNGATRIGASKGVQIVDQERNPQLRKPKIVIEKPQEEKKKKTKQEKKDDPNTKDILYMIGLGATGGFIAGHLLTKLKK</sequence>
<feature type="compositionally biased region" description="Basic residues" evidence="8">
    <location>
        <begin position="608"/>
        <end position="623"/>
    </location>
</feature>
<gene>
    <name evidence="10" type="ORF">M0812_00675</name>
</gene>
<dbReference type="GO" id="GO:0005737">
    <property type="term" value="C:cytoplasm"/>
    <property type="evidence" value="ECO:0007669"/>
    <property type="project" value="InterPro"/>
</dbReference>
<dbReference type="SMART" id="SM01133">
    <property type="entry name" value="DeoC"/>
    <property type="match status" value="1"/>
</dbReference>
<dbReference type="AlphaFoldDB" id="A0AAV8A1U8"/>
<evidence type="ECO:0000256" key="4">
    <source>
        <dbReference type="ARBA" id="ARBA00023239"/>
    </source>
</evidence>
<evidence type="ECO:0000256" key="7">
    <source>
        <dbReference type="ARBA" id="ARBA00048791"/>
    </source>
</evidence>
<keyword evidence="5" id="KW-0704">Schiff base</keyword>
<dbReference type="HAMAP" id="MF_00114">
    <property type="entry name" value="DeoC_type1"/>
    <property type="match status" value="1"/>
</dbReference>
<dbReference type="CDD" id="cd00959">
    <property type="entry name" value="DeoC"/>
    <property type="match status" value="1"/>
</dbReference>
<dbReference type="GO" id="GO:0004139">
    <property type="term" value="F:deoxyribose-phosphate aldolase activity"/>
    <property type="evidence" value="ECO:0007669"/>
    <property type="project" value="UniProtKB-EC"/>
</dbReference>
<feature type="compositionally biased region" description="Basic and acidic residues" evidence="8">
    <location>
        <begin position="1065"/>
        <end position="1087"/>
    </location>
</feature>
<keyword evidence="9" id="KW-0812">Transmembrane</keyword>
<evidence type="ECO:0000256" key="9">
    <source>
        <dbReference type="SAM" id="Phobius"/>
    </source>
</evidence>
<feature type="region of interest" description="Disordered" evidence="8">
    <location>
        <begin position="1060"/>
        <end position="1087"/>
    </location>
</feature>
<dbReference type="InterPro" id="IPR011343">
    <property type="entry name" value="DeoC"/>
</dbReference>
<dbReference type="InterPro" id="IPR013785">
    <property type="entry name" value="Aldolase_TIM"/>
</dbReference>
<evidence type="ECO:0000256" key="5">
    <source>
        <dbReference type="ARBA" id="ARBA00023270"/>
    </source>
</evidence>
<feature type="region of interest" description="Disordered" evidence="8">
    <location>
        <begin position="600"/>
        <end position="623"/>
    </location>
</feature>
<name>A0AAV8A1U8_9EUKA</name>
<dbReference type="FunFam" id="3.20.20.70:FF:000044">
    <property type="entry name" value="Deoxyribose-phosphate aldolase"/>
    <property type="match status" value="1"/>
</dbReference>
<feature type="compositionally biased region" description="Basic residues" evidence="8">
    <location>
        <begin position="141"/>
        <end position="163"/>
    </location>
</feature>
<feature type="region of interest" description="Disordered" evidence="8">
    <location>
        <begin position="138"/>
        <end position="178"/>
    </location>
</feature>
<dbReference type="SUPFAM" id="SSF51569">
    <property type="entry name" value="Aldolase"/>
    <property type="match status" value="1"/>
</dbReference>
<keyword evidence="4" id="KW-0456">Lyase</keyword>
<feature type="compositionally biased region" description="Basic and acidic residues" evidence="8">
    <location>
        <begin position="164"/>
        <end position="174"/>
    </location>
</feature>
<reference evidence="10" key="1">
    <citation type="submission" date="2022-08" db="EMBL/GenBank/DDBJ databases">
        <title>Novel sulphate-reducing endosymbionts in the free-living metamonad Anaeramoeba.</title>
        <authorList>
            <person name="Jerlstrom-Hultqvist J."/>
            <person name="Cepicka I."/>
            <person name="Gallot-Lavallee L."/>
            <person name="Salas-Leiva D."/>
            <person name="Curtis B.A."/>
            <person name="Zahonova K."/>
            <person name="Pipaliya S."/>
            <person name="Dacks J."/>
            <person name="Roger A.J."/>
        </authorList>
    </citation>
    <scope>NUCLEOTIDE SEQUENCE</scope>
    <source>
        <strain evidence="10">Busselton2</strain>
    </source>
</reference>
<keyword evidence="3" id="KW-0963">Cytoplasm</keyword>
<dbReference type="Gene3D" id="3.20.20.70">
    <property type="entry name" value="Aldolase class I"/>
    <property type="match status" value="1"/>
</dbReference>
<protein>
    <recommendedName>
        <fullName evidence="2">deoxyribose-phosphate aldolase</fullName>
        <ecNumber evidence="2">4.1.2.4</ecNumber>
    </recommendedName>
    <alternativeName>
        <fullName evidence="6">2-deoxy-D-ribose 5-phosphate aldolase</fullName>
    </alternativeName>
</protein>
<evidence type="ECO:0000313" key="11">
    <source>
        <dbReference type="Proteomes" id="UP001146793"/>
    </source>
</evidence>
<evidence type="ECO:0000256" key="1">
    <source>
        <dbReference type="ARBA" id="ARBA00010936"/>
    </source>
</evidence>
<evidence type="ECO:0000313" key="10">
    <source>
        <dbReference type="EMBL" id="KAJ3448199.1"/>
    </source>
</evidence>
<dbReference type="PANTHER" id="PTHR10889:SF1">
    <property type="entry name" value="DEOXYRIBOSE-PHOSPHATE ALDOLASE"/>
    <property type="match status" value="1"/>
</dbReference>
<dbReference type="Pfam" id="PF01791">
    <property type="entry name" value="DeoC"/>
    <property type="match status" value="1"/>
</dbReference>
<dbReference type="PANTHER" id="PTHR10889">
    <property type="entry name" value="DEOXYRIBOSE-PHOSPHATE ALDOLASE"/>
    <property type="match status" value="1"/>
</dbReference>
<dbReference type="GO" id="GO:0009264">
    <property type="term" value="P:deoxyribonucleotide catabolic process"/>
    <property type="evidence" value="ECO:0007669"/>
    <property type="project" value="InterPro"/>
</dbReference>
<accession>A0AAV8A1U8</accession>
<keyword evidence="9" id="KW-0472">Membrane</keyword>
<dbReference type="GO" id="GO:0016052">
    <property type="term" value="P:carbohydrate catabolic process"/>
    <property type="evidence" value="ECO:0007669"/>
    <property type="project" value="TreeGrafter"/>
</dbReference>
<dbReference type="Pfam" id="PF09742">
    <property type="entry name" value="Dymeclin"/>
    <property type="match status" value="1"/>
</dbReference>